<dbReference type="eggNOG" id="KOG3614">
    <property type="taxonomic scope" value="Eukaryota"/>
</dbReference>
<evidence type="ECO:0000313" key="4">
    <source>
        <dbReference type="Proteomes" id="UP000013827"/>
    </source>
</evidence>
<dbReference type="Pfam" id="PF18139">
    <property type="entry name" value="LSDAT_euk"/>
    <property type="match status" value="1"/>
</dbReference>
<dbReference type="RefSeq" id="XP_005794178.1">
    <property type="nucleotide sequence ID" value="XM_005794121.1"/>
</dbReference>
<accession>A0A0D3L164</accession>
<dbReference type="InterPro" id="IPR041491">
    <property type="entry name" value="TRPM_SLOG"/>
</dbReference>
<reference evidence="4" key="1">
    <citation type="journal article" date="2013" name="Nature">
        <title>Pan genome of the phytoplankton Emiliania underpins its global distribution.</title>
        <authorList>
            <person name="Read B.A."/>
            <person name="Kegel J."/>
            <person name="Klute M.J."/>
            <person name="Kuo A."/>
            <person name="Lefebvre S.C."/>
            <person name="Maumus F."/>
            <person name="Mayer C."/>
            <person name="Miller J."/>
            <person name="Monier A."/>
            <person name="Salamov A."/>
            <person name="Young J."/>
            <person name="Aguilar M."/>
            <person name="Claverie J.M."/>
            <person name="Frickenhaus S."/>
            <person name="Gonzalez K."/>
            <person name="Herman E.K."/>
            <person name="Lin Y.C."/>
            <person name="Napier J."/>
            <person name="Ogata H."/>
            <person name="Sarno A.F."/>
            <person name="Shmutz J."/>
            <person name="Schroeder D."/>
            <person name="de Vargas C."/>
            <person name="Verret F."/>
            <person name="von Dassow P."/>
            <person name="Valentin K."/>
            <person name="Van de Peer Y."/>
            <person name="Wheeler G."/>
            <person name="Dacks J.B."/>
            <person name="Delwiche C.F."/>
            <person name="Dyhrman S.T."/>
            <person name="Glockner G."/>
            <person name="John U."/>
            <person name="Richards T."/>
            <person name="Worden A.Z."/>
            <person name="Zhang X."/>
            <person name="Grigoriev I.V."/>
            <person name="Allen A.E."/>
            <person name="Bidle K."/>
            <person name="Borodovsky M."/>
            <person name="Bowler C."/>
            <person name="Brownlee C."/>
            <person name="Cock J.M."/>
            <person name="Elias M."/>
            <person name="Gladyshev V.N."/>
            <person name="Groth M."/>
            <person name="Guda C."/>
            <person name="Hadaegh A."/>
            <person name="Iglesias-Rodriguez M.D."/>
            <person name="Jenkins J."/>
            <person name="Jones B.M."/>
            <person name="Lawson T."/>
            <person name="Leese F."/>
            <person name="Lindquist E."/>
            <person name="Lobanov A."/>
            <person name="Lomsadze A."/>
            <person name="Malik S.B."/>
            <person name="Marsh M.E."/>
            <person name="Mackinder L."/>
            <person name="Mock T."/>
            <person name="Mueller-Roeber B."/>
            <person name="Pagarete A."/>
            <person name="Parker M."/>
            <person name="Probert I."/>
            <person name="Quesneville H."/>
            <person name="Raines C."/>
            <person name="Rensing S.A."/>
            <person name="Riano-Pachon D.M."/>
            <person name="Richier S."/>
            <person name="Rokitta S."/>
            <person name="Shiraiwa Y."/>
            <person name="Soanes D.M."/>
            <person name="van der Giezen M."/>
            <person name="Wahlund T.M."/>
            <person name="Williams B."/>
            <person name="Wilson W."/>
            <person name="Wolfe G."/>
            <person name="Wurch L.L."/>
        </authorList>
    </citation>
    <scope>NUCLEOTIDE SEQUENCE</scope>
</reference>
<feature type="region of interest" description="Disordered" evidence="1">
    <location>
        <begin position="429"/>
        <end position="497"/>
    </location>
</feature>
<evidence type="ECO:0000259" key="2">
    <source>
        <dbReference type="Pfam" id="PF18139"/>
    </source>
</evidence>
<feature type="domain" description="TRPM SLOG" evidence="2">
    <location>
        <begin position="88"/>
        <end position="225"/>
    </location>
</feature>
<sequence>MASDPELNETRRSFFSRQGLASLMWQPPGADETTTRLPHADDSQADTLVRDAYIKRLGLKMADGGHASWGTVRVLGKNVDAEIVSSEASFACLAADTELNLVAELLKANWRLRPPSVLLSVTGSAQDMALEPHLELLFKRGLAESARSTNAWVITGGTDSGVMALAGAAIAENSSARGELTPCIGIAPFRCVTGKDKLHGPGAGERTVSYRKVRANSTVSAALVKAKSTEHFLMNRVLKLKGYLVQYVVPIPFNMPYMLWDLMWQGVASLGAYCRRAGRRPNAGVLGIKQTRVGIEPVQDLEKPLASPPKKVCFDLADDNEAANGNGAPRPLQRQGTLGRLEASRKLLRQNTRRQLATVRAVKNVRKEASTSVARSVDLTEAHARDRYLKQIEEEGATAADFSQLEVRLRRLEGALTAQLRELASQLEARPALPPRASGACAAQTPSPREMQSAVSGDETAPSRSAVVAGSPLMRFRRGREPSHRSPPPPPPPRPFL</sequence>
<name>A0A0D3L164_EMIH1</name>
<dbReference type="GO" id="GO:0005886">
    <property type="term" value="C:plasma membrane"/>
    <property type="evidence" value="ECO:0007669"/>
    <property type="project" value="TreeGrafter"/>
</dbReference>
<organism evidence="3 4">
    <name type="scientific">Emiliania huxleyi (strain CCMP1516)</name>
    <dbReference type="NCBI Taxonomy" id="280463"/>
    <lineage>
        <taxon>Eukaryota</taxon>
        <taxon>Haptista</taxon>
        <taxon>Haptophyta</taxon>
        <taxon>Prymnesiophyceae</taxon>
        <taxon>Isochrysidales</taxon>
        <taxon>Noelaerhabdaceae</taxon>
        <taxon>Emiliania</taxon>
    </lineage>
</organism>
<proteinExistence type="predicted"/>
<dbReference type="GeneID" id="17287019"/>
<evidence type="ECO:0000313" key="3">
    <source>
        <dbReference type="EnsemblProtists" id="EOD41749"/>
    </source>
</evidence>
<dbReference type="PANTHER" id="PTHR13800:SF1">
    <property type="entry name" value="TRANSIENT RECEPTOR POTENTIAL CATION CHANNEL TRPM"/>
    <property type="match status" value="1"/>
</dbReference>
<evidence type="ECO:0000256" key="1">
    <source>
        <dbReference type="SAM" id="MobiDB-lite"/>
    </source>
</evidence>
<dbReference type="PaxDb" id="2903-EOD41749"/>
<keyword evidence="4" id="KW-1185">Reference proteome</keyword>
<feature type="compositionally biased region" description="Pro residues" evidence="1">
    <location>
        <begin position="485"/>
        <end position="497"/>
    </location>
</feature>
<dbReference type="HOGENOM" id="CLU_549123_0_0_1"/>
<protein>
    <recommendedName>
        <fullName evidence="2">TRPM SLOG domain-containing protein</fullName>
    </recommendedName>
</protein>
<dbReference type="EnsemblProtists" id="EOD41749">
    <property type="protein sequence ID" value="EOD41749"/>
    <property type="gene ID" value="EMIHUDRAFT_94981"/>
</dbReference>
<dbReference type="GO" id="GO:0030001">
    <property type="term" value="P:metal ion transport"/>
    <property type="evidence" value="ECO:0007669"/>
    <property type="project" value="TreeGrafter"/>
</dbReference>
<dbReference type="GO" id="GO:0005261">
    <property type="term" value="F:monoatomic cation channel activity"/>
    <property type="evidence" value="ECO:0007669"/>
    <property type="project" value="TreeGrafter"/>
</dbReference>
<dbReference type="PANTHER" id="PTHR13800">
    <property type="entry name" value="TRANSIENT RECEPTOR POTENTIAL CATION CHANNEL, SUBFAMILY M, MEMBER 6"/>
    <property type="match status" value="1"/>
</dbReference>
<dbReference type="KEGG" id="ehx:EMIHUDRAFT_94981"/>
<dbReference type="InterPro" id="IPR050927">
    <property type="entry name" value="TRPM"/>
</dbReference>
<dbReference type="Proteomes" id="UP000013827">
    <property type="component" value="Unassembled WGS sequence"/>
</dbReference>
<dbReference type="AlphaFoldDB" id="A0A0D3L164"/>
<reference evidence="3" key="2">
    <citation type="submission" date="2024-10" db="UniProtKB">
        <authorList>
            <consortium name="EnsemblProtists"/>
        </authorList>
    </citation>
    <scope>IDENTIFICATION</scope>
</reference>